<dbReference type="InterPro" id="IPR015421">
    <property type="entry name" value="PyrdxlP-dep_Trfase_major"/>
</dbReference>
<comment type="similarity">
    <text evidence="1 4">Belongs to the DegT/DnrJ/EryC1 family.</text>
</comment>
<dbReference type="SUPFAM" id="SSF53383">
    <property type="entry name" value="PLP-dependent transferases"/>
    <property type="match status" value="1"/>
</dbReference>
<dbReference type="AlphaFoldDB" id="W9H203"/>
<evidence type="ECO:0000256" key="4">
    <source>
        <dbReference type="RuleBase" id="RU004508"/>
    </source>
</evidence>
<dbReference type="PATRIC" id="fig|1385369.3.peg.5184"/>
<dbReference type="PANTHER" id="PTHR30244">
    <property type="entry name" value="TRANSAMINASE"/>
    <property type="match status" value="1"/>
</dbReference>
<gene>
    <name evidence="5" type="ORF">N825_09385</name>
</gene>
<dbReference type="Gene3D" id="3.40.640.10">
    <property type="entry name" value="Type I PLP-dependent aspartate aminotransferase-like (Major domain)"/>
    <property type="match status" value="1"/>
</dbReference>
<feature type="modified residue" description="N6-(pyridoxal phosphate)lysine" evidence="3">
    <location>
        <position position="241"/>
    </location>
</feature>
<evidence type="ECO:0000313" key="5">
    <source>
        <dbReference type="EMBL" id="EWY37783.1"/>
    </source>
</evidence>
<dbReference type="GO" id="GO:0030170">
    <property type="term" value="F:pyridoxal phosphate binding"/>
    <property type="evidence" value="ECO:0007669"/>
    <property type="project" value="TreeGrafter"/>
</dbReference>
<evidence type="ECO:0000256" key="2">
    <source>
        <dbReference type="PIRSR" id="PIRSR000390-1"/>
    </source>
</evidence>
<dbReference type="InterPro" id="IPR000653">
    <property type="entry name" value="DegT/StrS_aminotransferase"/>
</dbReference>
<dbReference type="STRING" id="1385369.N825_09385"/>
<dbReference type="GO" id="GO:0000271">
    <property type="term" value="P:polysaccharide biosynthetic process"/>
    <property type="evidence" value="ECO:0007669"/>
    <property type="project" value="TreeGrafter"/>
</dbReference>
<dbReference type="PANTHER" id="PTHR30244:SF34">
    <property type="entry name" value="DTDP-4-AMINO-4,6-DIDEOXYGALACTOSE TRANSAMINASE"/>
    <property type="match status" value="1"/>
</dbReference>
<dbReference type="PIRSF" id="PIRSF000390">
    <property type="entry name" value="PLP_StrS"/>
    <property type="match status" value="1"/>
</dbReference>
<dbReference type="OrthoDB" id="7260855at2"/>
<dbReference type="InterPro" id="IPR015422">
    <property type="entry name" value="PyrdxlP-dep_Trfase_small"/>
</dbReference>
<dbReference type="Gene3D" id="3.90.1150.10">
    <property type="entry name" value="Aspartate Aminotransferase, domain 1"/>
    <property type="match status" value="1"/>
</dbReference>
<evidence type="ECO:0000256" key="3">
    <source>
        <dbReference type="PIRSR" id="PIRSR000390-2"/>
    </source>
</evidence>
<keyword evidence="3 4" id="KW-0663">Pyridoxal phosphate</keyword>
<feature type="active site" description="Proton acceptor" evidence="2">
    <location>
        <position position="241"/>
    </location>
</feature>
<dbReference type="Proteomes" id="UP000019486">
    <property type="component" value="Unassembled WGS sequence"/>
</dbReference>
<name>W9H203_9PROT</name>
<evidence type="ECO:0008006" key="7">
    <source>
        <dbReference type="Google" id="ProtNLM"/>
    </source>
</evidence>
<dbReference type="NCBIfam" id="NF008687">
    <property type="entry name" value="PRK11706.1"/>
    <property type="match status" value="1"/>
</dbReference>
<dbReference type="Pfam" id="PF01041">
    <property type="entry name" value="DegT_DnrJ_EryC1"/>
    <property type="match status" value="1"/>
</dbReference>
<protein>
    <recommendedName>
        <fullName evidence="7">TDP-4-oxo-6-deoxy-D-glucose aminotransferase</fullName>
    </recommendedName>
</protein>
<proteinExistence type="inferred from homology"/>
<evidence type="ECO:0000256" key="1">
    <source>
        <dbReference type="ARBA" id="ARBA00037999"/>
    </source>
</evidence>
<dbReference type="RefSeq" id="WP_084165060.1">
    <property type="nucleotide sequence ID" value="NZ_AVFL01000023.1"/>
</dbReference>
<dbReference type="EMBL" id="AVFL01000023">
    <property type="protein sequence ID" value="EWY37783.1"/>
    <property type="molecule type" value="Genomic_DNA"/>
</dbReference>
<dbReference type="InterPro" id="IPR015424">
    <property type="entry name" value="PyrdxlP-dep_Trfase"/>
</dbReference>
<comment type="caution">
    <text evidence="5">The sequence shown here is derived from an EMBL/GenBank/DDBJ whole genome shotgun (WGS) entry which is preliminary data.</text>
</comment>
<evidence type="ECO:0000313" key="6">
    <source>
        <dbReference type="Proteomes" id="UP000019486"/>
    </source>
</evidence>
<sequence length="436" mass="46653">MNLGEAINGKVNGGSINGSALNGNALAADKTTASASASIRAATPPVAKQTLKNRLIEPVGPVPFNRVFLTGEERSSLSTICEGNNVATDGKASARAIEVLKSRLGLRHVLLTPSCTLALEAMPRVLGIGPGDEVIMPSFTFCSTANAFLLAGAKPVFVDVRIDTLTMDEQAIEAAITPRTKAICVVHYAGVCSDLDQIAAIAARHGIPMVEDAAQGVGAFYKDRALGGIGDMGSYSFHHTKNLISGEGGALLINNPELDDLACNYRDKGTNRRQFFRGQVDKYTWVSPGSSLAMSEIVAAYLAPQLEAMDLITALRGAAYNYYAQGLRRLARKGLLTLPVIPSYARSNYHIFHILLESQDTRDRLLDFLRSCGVQATTHFVPLHSAPMGVAHCKTSGPLPVTEHAAACMLRLPLFADITRSEQDKVIEAIRAFFQG</sequence>
<accession>W9H203</accession>
<keyword evidence="6" id="KW-1185">Reference proteome</keyword>
<reference evidence="5 6" key="1">
    <citation type="submission" date="2013-08" db="EMBL/GenBank/DDBJ databases">
        <title>The genome sequence of Skermanella stibiiresistens.</title>
        <authorList>
            <person name="Zhu W."/>
            <person name="Wang G."/>
        </authorList>
    </citation>
    <scope>NUCLEOTIDE SEQUENCE [LARGE SCALE GENOMIC DNA]</scope>
    <source>
        <strain evidence="5 6">SB22</strain>
    </source>
</reference>
<dbReference type="CDD" id="cd00616">
    <property type="entry name" value="AHBA_syn"/>
    <property type="match status" value="1"/>
</dbReference>
<organism evidence="5 6">
    <name type="scientific">Skermanella stibiiresistens SB22</name>
    <dbReference type="NCBI Taxonomy" id="1385369"/>
    <lineage>
        <taxon>Bacteria</taxon>
        <taxon>Pseudomonadati</taxon>
        <taxon>Pseudomonadota</taxon>
        <taxon>Alphaproteobacteria</taxon>
        <taxon>Rhodospirillales</taxon>
        <taxon>Azospirillaceae</taxon>
        <taxon>Skermanella</taxon>
    </lineage>
</organism>
<dbReference type="GO" id="GO:0019180">
    <property type="term" value="F:dTDP-4-amino-4,6-dideoxygalactose transaminase activity"/>
    <property type="evidence" value="ECO:0007669"/>
    <property type="project" value="TreeGrafter"/>
</dbReference>